<dbReference type="eggNOG" id="KOG1418">
    <property type="taxonomic scope" value="Eukaryota"/>
</dbReference>
<evidence type="ECO:0000256" key="24">
    <source>
        <dbReference type="SAM" id="MobiDB-lite"/>
    </source>
</evidence>
<keyword evidence="5 23" id="KW-0812">Transmembrane</keyword>
<evidence type="ECO:0000256" key="21">
    <source>
        <dbReference type="PIRSR" id="PIRSR600246-2"/>
    </source>
</evidence>
<dbReference type="FunFam" id="1.10.287.70:FF:000383">
    <property type="entry name" value="Uncharacterized protein"/>
    <property type="match status" value="1"/>
</dbReference>
<evidence type="ECO:0000256" key="1">
    <source>
        <dbReference type="ARBA" id="ARBA00004141"/>
    </source>
</evidence>
<dbReference type="eggNOG" id="KOG1593">
    <property type="taxonomic scope" value="Eukaryota"/>
</dbReference>
<dbReference type="PRINTS" id="PR01333">
    <property type="entry name" value="2POREKCHANEL"/>
</dbReference>
<dbReference type="AlphaFoldDB" id="C3XWB2"/>
<dbReference type="InterPro" id="IPR029055">
    <property type="entry name" value="Ntn_hydrolases_N"/>
</dbReference>
<feature type="transmembrane region" description="Helical" evidence="25">
    <location>
        <begin position="225"/>
        <end position="245"/>
    </location>
</feature>
<comment type="similarity">
    <text evidence="2">Belongs to the Ntn-hydrolase family.</text>
</comment>
<dbReference type="InterPro" id="IPR003280">
    <property type="entry name" value="2pore_dom_K_chnl"/>
</dbReference>
<dbReference type="GO" id="GO:0005267">
    <property type="term" value="F:potassium channel activity"/>
    <property type="evidence" value="ECO:0007669"/>
    <property type="project" value="InterPro"/>
</dbReference>
<dbReference type="FunFam" id="3.60.20.30:FF:000003">
    <property type="entry name" value="N(4)-(Beta-N-acetylglucosaminyl)-L-asparaginase isoform X1"/>
    <property type="match status" value="1"/>
</dbReference>
<feature type="binding site" evidence="21">
    <location>
        <begin position="566"/>
        <end position="569"/>
    </location>
    <ligand>
        <name>substrate</name>
    </ligand>
</feature>
<comment type="catalytic activity">
    <reaction evidence="12">
        <text>N(4)-(beta-N-acetyl-D-glucosaminyl)-L-asparagine + H2O = N-acetyl-beta-D-glucosaminylamine + L-aspartate + H(+)</text>
        <dbReference type="Rhea" id="RHEA:11544"/>
        <dbReference type="ChEBI" id="CHEBI:15377"/>
        <dbReference type="ChEBI" id="CHEBI:15378"/>
        <dbReference type="ChEBI" id="CHEBI:15947"/>
        <dbReference type="ChEBI" id="CHEBI:29991"/>
        <dbReference type="ChEBI" id="CHEBI:58080"/>
        <dbReference type="EC" id="3.5.1.26"/>
    </reaction>
</comment>
<feature type="binding site" evidence="21">
    <location>
        <begin position="543"/>
        <end position="546"/>
    </location>
    <ligand>
        <name>substrate</name>
    </ligand>
</feature>
<comment type="function">
    <text evidence="13">Cleaves the GlcNAc-Asn bond which joins oligosaccharides to the peptide of asparagine-linked glycoproteins.</text>
</comment>
<evidence type="ECO:0000256" key="22">
    <source>
        <dbReference type="PIRSR" id="PIRSR600246-3"/>
    </source>
</evidence>
<comment type="subcellular location">
    <subcellularLocation>
        <location evidence="1">Membrane</location>
        <topology evidence="1">Multi-pass membrane protein</topology>
    </subcellularLocation>
</comment>
<evidence type="ECO:0000256" key="14">
    <source>
        <dbReference type="ARBA" id="ARBA00066729"/>
    </source>
</evidence>
<evidence type="ECO:0000256" key="5">
    <source>
        <dbReference type="ARBA" id="ARBA00022692"/>
    </source>
</evidence>
<dbReference type="EMBL" id="GG666471">
    <property type="protein sequence ID" value="EEN67646.1"/>
    <property type="molecule type" value="Genomic_DNA"/>
</dbReference>
<feature type="region of interest" description="Disordered" evidence="24">
    <location>
        <begin position="1"/>
        <end position="22"/>
    </location>
</feature>
<dbReference type="PANTHER" id="PTHR10188:SF6">
    <property type="entry name" value="N(4)-(BETA-N-ACETYLGLUCOSAMINYL)-L-ASPARAGINASE"/>
    <property type="match status" value="1"/>
</dbReference>
<sequence>MSLSLKPKESLTPPAGLAGKAPEVFQLQGSVSGEEEEDLQQICTPADAVNLTELEPSDGVLGVTCCVPPEKLDAVETTVTKRVKQRIAELSQRSGENGTCIRLEETPIVVLSGDELDAVIDVVVLAVNRGLDPRSTQENNSPPKWSFSGACSFSLTVVTTIGYGNLAPYTPGGQAFCVMYGSFGIPLTAVLLAKVAQGLSGLAVRIADRIRRSKPQWNPKGIRDVVRAFFVTLGLAVFLILPALTVSLVEGWNFLKSLYFMFVSLSTIGFGDYVAASQRDVNYSAAYQIVISAWILCGLAFLALVFDLITGGIEKVSGKILGQKTSVPLVINTWGFTNATEKGTVSIYGVETWTALRNDGSVLDAVEKGCTECEAQQCDFTVGYGGSPDEHGETTLDALIMDGTTLDVGAVADLRRVKNAISVARSVMEHTTHTMLVGEQASAFALEMGFAESDLHTHRSIEQWIAWNNKKCQPNYRKNVSPDPSKSCGPYKPLNPADWKETPSYSPHSDEFDHDTIGMIVIGANATAGGSSTNGALHKVPGRVGDAPIAGAGVYVDSEVGGAAGTGDGDITMRFLPSYQAVEYMRGGMAPEKACQLALSRIGKKYPNYHGALVCANIKGEYGAACHWPGLDKFPYSIRNPTVKSTTVEQVDCQQ</sequence>
<evidence type="ECO:0000256" key="2">
    <source>
        <dbReference type="ARBA" id="ARBA00010872"/>
    </source>
</evidence>
<evidence type="ECO:0000256" key="17">
    <source>
        <dbReference type="ARBA" id="ARBA00078726"/>
    </source>
</evidence>
<keyword evidence="3 23" id="KW-0813">Transport</keyword>
<dbReference type="InterPro" id="IPR013099">
    <property type="entry name" value="K_chnl_dom"/>
</dbReference>
<dbReference type="GO" id="GO:0008233">
    <property type="term" value="F:peptidase activity"/>
    <property type="evidence" value="ECO:0007669"/>
    <property type="project" value="UniProtKB-KW"/>
</dbReference>
<dbReference type="PANTHER" id="PTHR10188">
    <property type="entry name" value="L-ASPARAGINASE"/>
    <property type="match status" value="1"/>
</dbReference>
<organism>
    <name type="scientific">Branchiostoma floridae</name>
    <name type="common">Florida lancelet</name>
    <name type="synonym">Amphioxus</name>
    <dbReference type="NCBI Taxonomy" id="7739"/>
    <lineage>
        <taxon>Eukaryota</taxon>
        <taxon>Metazoa</taxon>
        <taxon>Chordata</taxon>
        <taxon>Cephalochordata</taxon>
        <taxon>Leptocardii</taxon>
        <taxon>Amphioxiformes</taxon>
        <taxon>Branchiostomatidae</taxon>
        <taxon>Branchiostoma</taxon>
    </lineage>
</organism>
<feature type="domain" description="Potassium channel" evidence="26">
    <location>
        <begin position="237"/>
        <end position="309"/>
    </location>
</feature>
<keyword evidence="10 25" id="KW-0472">Membrane</keyword>
<dbReference type="InParanoid" id="C3XWB2"/>
<reference evidence="27" key="1">
    <citation type="journal article" date="2008" name="Nature">
        <title>The amphioxus genome and the evolution of the chordate karyotype.</title>
        <authorList>
            <consortium name="US DOE Joint Genome Institute (JGI-PGF)"/>
            <person name="Putnam N.H."/>
            <person name="Butts T."/>
            <person name="Ferrier D.E.K."/>
            <person name="Furlong R.F."/>
            <person name="Hellsten U."/>
            <person name="Kawashima T."/>
            <person name="Robinson-Rechavi M."/>
            <person name="Shoguchi E."/>
            <person name="Terry A."/>
            <person name="Yu J.-K."/>
            <person name="Benito-Gutierrez E.L."/>
            <person name="Dubchak I."/>
            <person name="Garcia-Fernandez J."/>
            <person name="Gibson-Brown J.J."/>
            <person name="Grigoriev I.V."/>
            <person name="Horton A.C."/>
            <person name="de Jong P.J."/>
            <person name="Jurka J."/>
            <person name="Kapitonov V.V."/>
            <person name="Kohara Y."/>
            <person name="Kuroki Y."/>
            <person name="Lindquist E."/>
            <person name="Lucas S."/>
            <person name="Osoegawa K."/>
            <person name="Pennacchio L.A."/>
            <person name="Salamov A.A."/>
            <person name="Satou Y."/>
            <person name="Sauka-Spengler T."/>
            <person name="Schmutz J."/>
            <person name="Shin-I T."/>
            <person name="Toyoda A."/>
            <person name="Bronner-Fraser M."/>
            <person name="Fujiyama A."/>
            <person name="Holland L.Z."/>
            <person name="Holland P.W.H."/>
            <person name="Satoh N."/>
            <person name="Rokhsar D.S."/>
        </authorList>
    </citation>
    <scope>NUCLEOTIDE SEQUENCE [LARGE SCALE GENOMIC DNA]</scope>
    <source>
        <strain evidence="27">S238N-H82</strain>
        <tissue evidence="27">Testes</tissue>
    </source>
</reference>
<evidence type="ECO:0000256" key="7">
    <source>
        <dbReference type="ARBA" id="ARBA00022813"/>
    </source>
</evidence>
<accession>C3XWB2</accession>
<dbReference type="Pfam" id="PF07885">
    <property type="entry name" value="Ion_trans_2"/>
    <property type="match status" value="2"/>
</dbReference>
<dbReference type="SUPFAM" id="SSF81324">
    <property type="entry name" value="Voltage-gated potassium channels"/>
    <property type="match status" value="2"/>
</dbReference>
<dbReference type="FunCoup" id="C3XWB2">
    <property type="interactions" value="40"/>
</dbReference>
<feature type="transmembrane region" description="Helical" evidence="25">
    <location>
        <begin position="183"/>
        <end position="204"/>
    </location>
</feature>
<evidence type="ECO:0000256" key="19">
    <source>
        <dbReference type="ARBA" id="ARBA00080645"/>
    </source>
</evidence>
<evidence type="ECO:0000256" key="23">
    <source>
        <dbReference type="RuleBase" id="RU003857"/>
    </source>
</evidence>
<evidence type="ECO:0000256" key="8">
    <source>
        <dbReference type="ARBA" id="ARBA00022989"/>
    </source>
</evidence>
<feature type="transmembrane region" description="Helical" evidence="25">
    <location>
        <begin position="287"/>
        <end position="309"/>
    </location>
</feature>
<dbReference type="SUPFAM" id="SSF56235">
    <property type="entry name" value="N-terminal nucleophile aminohydrolases (Ntn hydrolases)"/>
    <property type="match status" value="1"/>
</dbReference>
<dbReference type="CDD" id="cd04513">
    <property type="entry name" value="Glycosylasparaginase"/>
    <property type="match status" value="1"/>
</dbReference>
<evidence type="ECO:0000259" key="26">
    <source>
        <dbReference type="Pfam" id="PF07885"/>
    </source>
</evidence>
<feature type="domain" description="Potassium channel" evidence="26">
    <location>
        <begin position="138"/>
        <end position="197"/>
    </location>
</feature>
<evidence type="ECO:0000256" key="18">
    <source>
        <dbReference type="ARBA" id="ARBA00079301"/>
    </source>
</evidence>
<gene>
    <name evidence="27" type="ORF">BRAFLDRAFT_117129</name>
</gene>
<keyword evidence="11 23" id="KW-0407">Ion channel</keyword>
<proteinExistence type="inferred from homology"/>
<keyword evidence="9 23" id="KW-0406">Ion transport</keyword>
<dbReference type="Gene3D" id="1.10.287.70">
    <property type="match status" value="1"/>
</dbReference>
<keyword evidence="6" id="KW-0378">Hydrolase</keyword>
<dbReference type="InterPro" id="IPR000246">
    <property type="entry name" value="Peptidase_T2"/>
</dbReference>
<keyword evidence="4" id="KW-0645">Protease</keyword>
<feature type="active site" description="Nucleophile" evidence="20">
    <location>
        <position position="516"/>
    </location>
</feature>
<evidence type="ECO:0000256" key="10">
    <source>
        <dbReference type="ARBA" id="ARBA00023136"/>
    </source>
</evidence>
<dbReference type="EC" id="3.5.1.26" evidence="14"/>
<evidence type="ECO:0000256" key="25">
    <source>
        <dbReference type="SAM" id="Phobius"/>
    </source>
</evidence>
<keyword evidence="7" id="KW-0068">Autocatalytic cleavage</keyword>
<evidence type="ECO:0000256" key="12">
    <source>
        <dbReference type="ARBA" id="ARBA00050421"/>
    </source>
</evidence>
<evidence type="ECO:0000256" key="15">
    <source>
        <dbReference type="ARBA" id="ARBA00067727"/>
    </source>
</evidence>
<name>C3XWB2_BRAFL</name>
<keyword evidence="8 25" id="KW-1133">Transmembrane helix</keyword>
<evidence type="ECO:0000256" key="20">
    <source>
        <dbReference type="PIRSR" id="PIRSR600246-1"/>
    </source>
</evidence>
<dbReference type="Pfam" id="PF01112">
    <property type="entry name" value="Asparaginase_2"/>
    <property type="match status" value="1"/>
</dbReference>
<dbReference type="GO" id="GO:0003948">
    <property type="term" value="F:N4-(beta-N-acetylglucosaminyl)-L-asparaginase activity"/>
    <property type="evidence" value="ECO:0007669"/>
    <property type="project" value="UniProtKB-EC"/>
</dbReference>
<feature type="transmembrane region" description="Helical" evidence="25">
    <location>
        <begin position="257"/>
        <end position="275"/>
    </location>
</feature>
<protein>
    <recommendedName>
        <fullName evidence="15">N(4)-(Beta-N-acetylglucosaminyl)-L-asparaginase</fullName>
        <ecNumber evidence="14">3.5.1.26</ecNumber>
    </recommendedName>
    <alternativeName>
        <fullName evidence="18">Aspartylglucosaminidase</fullName>
    </alternativeName>
    <alternativeName>
        <fullName evidence="17">Glycosylasparaginase</fullName>
    </alternativeName>
    <alternativeName>
        <fullName evidence="16">N(4)-(beta-N-acetylglucosaminyl)-L-asparaginase</fullName>
    </alternativeName>
    <alternativeName>
        <fullName evidence="19">N4-(N-acetyl-beta-glucosaminyl)-L-asparagine amidase</fullName>
    </alternativeName>
</protein>
<evidence type="ECO:0000256" key="6">
    <source>
        <dbReference type="ARBA" id="ARBA00022801"/>
    </source>
</evidence>
<evidence type="ECO:0000256" key="3">
    <source>
        <dbReference type="ARBA" id="ARBA00022448"/>
    </source>
</evidence>
<dbReference type="GO" id="GO:0006508">
    <property type="term" value="P:proteolysis"/>
    <property type="evidence" value="ECO:0007669"/>
    <property type="project" value="UniProtKB-KW"/>
</dbReference>
<evidence type="ECO:0000256" key="9">
    <source>
        <dbReference type="ARBA" id="ARBA00023065"/>
    </source>
</evidence>
<evidence type="ECO:0000313" key="27">
    <source>
        <dbReference type="EMBL" id="EEN67646.1"/>
    </source>
</evidence>
<feature type="transmembrane region" description="Helical" evidence="25">
    <location>
        <begin position="145"/>
        <end position="163"/>
    </location>
</feature>
<evidence type="ECO:0000256" key="16">
    <source>
        <dbReference type="ARBA" id="ARBA00071391"/>
    </source>
</evidence>
<dbReference type="Gene3D" id="3.60.20.30">
    <property type="entry name" value="(Glycosyl)asparaginase"/>
    <property type="match status" value="1"/>
</dbReference>
<dbReference type="GO" id="GO:0016020">
    <property type="term" value="C:membrane"/>
    <property type="evidence" value="ECO:0007669"/>
    <property type="project" value="UniProtKB-SubCell"/>
</dbReference>
<evidence type="ECO:0000256" key="13">
    <source>
        <dbReference type="ARBA" id="ARBA00053295"/>
    </source>
</evidence>
<evidence type="ECO:0000256" key="11">
    <source>
        <dbReference type="ARBA" id="ARBA00023303"/>
    </source>
</evidence>
<comment type="similarity">
    <text evidence="23">Belongs to the two pore domain potassium channel (TC 1.A.1.8) family.</text>
</comment>
<evidence type="ECO:0000256" key="4">
    <source>
        <dbReference type="ARBA" id="ARBA00022670"/>
    </source>
</evidence>
<feature type="site" description="Cleavage; by autolysis" evidence="22">
    <location>
        <begin position="515"/>
        <end position="516"/>
    </location>
</feature>